<dbReference type="AlphaFoldDB" id="A0A1D7QKT0"/>
<accession>A0A1D7QKT0</accession>
<dbReference type="EMBL" id="CP017141">
    <property type="protein sequence ID" value="AOM79267.1"/>
    <property type="molecule type" value="Genomic_DNA"/>
</dbReference>
<keyword evidence="2" id="KW-1185">Reference proteome</keyword>
<dbReference type="OrthoDB" id="9794443at2"/>
<organism evidence="1 2">
    <name type="scientific">Pedobacter steynii</name>
    <dbReference type="NCBI Taxonomy" id="430522"/>
    <lineage>
        <taxon>Bacteria</taxon>
        <taxon>Pseudomonadati</taxon>
        <taxon>Bacteroidota</taxon>
        <taxon>Sphingobacteriia</taxon>
        <taxon>Sphingobacteriales</taxon>
        <taxon>Sphingobacteriaceae</taxon>
        <taxon>Pedobacter</taxon>
    </lineage>
</organism>
<dbReference type="NCBIfam" id="NF038084">
    <property type="entry name" value="DHCW_cupin"/>
    <property type="match status" value="1"/>
</dbReference>
<protein>
    <recommendedName>
        <fullName evidence="3">DHCW motif cupin fold protein</fullName>
    </recommendedName>
</protein>
<evidence type="ECO:0000313" key="2">
    <source>
        <dbReference type="Proteomes" id="UP000094313"/>
    </source>
</evidence>
<proteinExistence type="predicted"/>
<dbReference type="InterPro" id="IPR047713">
    <property type="entry name" value="DHCW_cupin"/>
</dbReference>
<evidence type="ECO:0008006" key="3">
    <source>
        <dbReference type="Google" id="ProtNLM"/>
    </source>
</evidence>
<name>A0A1D7QKT0_9SPHI</name>
<dbReference type="RefSeq" id="WP_069380930.1">
    <property type="nucleotide sequence ID" value="NZ_CP017141.1"/>
</dbReference>
<evidence type="ECO:0000313" key="1">
    <source>
        <dbReference type="EMBL" id="AOM79267.1"/>
    </source>
</evidence>
<dbReference type="KEGG" id="psty:BFS30_20105"/>
<gene>
    <name evidence="1" type="ORF">BFS30_20105</name>
</gene>
<reference evidence="1 2" key="1">
    <citation type="submission" date="2016-08" db="EMBL/GenBank/DDBJ databases">
        <authorList>
            <person name="Seilhamer J.J."/>
        </authorList>
    </citation>
    <scope>NUCLEOTIDE SEQUENCE [LARGE SCALE GENOMIC DNA]</scope>
    <source>
        <strain evidence="1 2">DX4</strain>
    </source>
</reference>
<dbReference type="SUPFAM" id="SSF51182">
    <property type="entry name" value="RmlC-like cupins"/>
    <property type="match status" value="1"/>
</dbReference>
<sequence>MNSGNIPFQNTDWENIPATEHQGETGTAYWKTISYGDLRIRVVEYSKDYKADHWCTKGHIIYCIDGEMISELSDGTQHKLTKGMSYQVSDERSSHRSISENGVKLFIVDGSFLAPKKEQDNHQTAG</sequence>
<dbReference type="Proteomes" id="UP000094313">
    <property type="component" value="Chromosome"/>
</dbReference>
<dbReference type="InterPro" id="IPR011051">
    <property type="entry name" value="RmlC_Cupin_sf"/>
</dbReference>